<reference evidence="17" key="3">
    <citation type="submission" date="2022-01" db="EMBL/GenBank/DDBJ databases">
        <authorList>
            <person name="Rubenstein D.R."/>
        </authorList>
    </citation>
    <scope>NUCLEOTIDE SEQUENCE</scope>
    <source>
        <strain evidence="17">SS15</strain>
        <tissue evidence="17">Liver</tissue>
    </source>
</reference>
<name>A0A835TSN2_9PASS</name>
<comment type="function">
    <text evidence="10">Glycosyltransferase which elongates the O-linked glucose attached to EGF-like repeats in the extracellular domain of Notch proteins by catalyzing the addition of xylose.</text>
</comment>
<evidence type="ECO:0000313" key="17">
    <source>
        <dbReference type="EMBL" id="KAI1239302.1"/>
    </source>
</evidence>
<organism evidence="16">
    <name type="scientific">Lamprotornis superbus</name>
    <dbReference type="NCBI Taxonomy" id="245042"/>
    <lineage>
        <taxon>Eukaryota</taxon>
        <taxon>Metazoa</taxon>
        <taxon>Chordata</taxon>
        <taxon>Craniata</taxon>
        <taxon>Vertebrata</taxon>
        <taxon>Euteleostomi</taxon>
        <taxon>Archelosauria</taxon>
        <taxon>Archosauria</taxon>
        <taxon>Dinosauria</taxon>
        <taxon>Saurischia</taxon>
        <taxon>Theropoda</taxon>
        <taxon>Coelurosauria</taxon>
        <taxon>Aves</taxon>
        <taxon>Neognathae</taxon>
        <taxon>Neoaves</taxon>
        <taxon>Telluraves</taxon>
        <taxon>Australaves</taxon>
        <taxon>Passeriformes</taxon>
        <taxon>Sturnidae</taxon>
        <taxon>Lamprotornis</taxon>
    </lineage>
</organism>
<evidence type="ECO:0000256" key="3">
    <source>
        <dbReference type="ARBA" id="ARBA00022676"/>
    </source>
</evidence>
<evidence type="ECO:0000256" key="2">
    <source>
        <dbReference type="ARBA" id="ARBA00006351"/>
    </source>
</evidence>
<feature type="non-terminal residue" evidence="16">
    <location>
        <position position="1"/>
    </location>
</feature>
<feature type="compositionally biased region" description="Basic and acidic residues" evidence="15">
    <location>
        <begin position="1314"/>
        <end position="1325"/>
    </location>
</feature>
<evidence type="ECO:0000256" key="12">
    <source>
        <dbReference type="ARBA" id="ARBA00041060"/>
    </source>
</evidence>
<keyword evidence="18" id="KW-1185">Reference proteome</keyword>
<evidence type="ECO:0000256" key="10">
    <source>
        <dbReference type="ARBA" id="ARBA00037301"/>
    </source>
</evidence>
<dbReference type="Proteomes" id="UP000618051">
    <property type="component" value="Unassembled WGS sequence"/>
</dbReference>
<protein>
    <recommendedName>
        <fullName evidence="12">Glucoside xylosyltransferase 1</fullName>
        <ecNumber evidence="11">2.4.2.42</ecNumber>
    </recommendedName>
    <alternativeName>
        <fullName evidence="13">Glycosyltransferase 8 domain-containing protein 3</fullName>
    </alternativeName>
</protein>
<dbReference type="Pfam" id="PF01501">
    <property type="entry name" value="Glyco_transf_8"/>
    <property type="match status" value="1"/>
</dbReference>
<feature type="region of interest" description="Disordered" evidence="15">
    <location>
        <begin position="1304"/>
        <end position="1325"/>
    </location>
</feature>
<dbReference type="GO" id="GO:0140563">
    <property type="term" value="F:UDP-D-xylose:beta-D-glucoside alpha-1,3-D-xylosyltransferase activity"/>
    <property type="evidence" value="ECO:0007669"/>
    <property type="project" value="UniProtKB-EC"/>
</dbReference>
<evidence type="ECO:0000256" key="15">
    <source>
        <dbReference type="SAM" id="MobiDB-lite"/>
    </source>
</evidence>
<evidence type="ECO:0000256" key="14">
    <source>
        <dbReference type="ARBA" id="ARBA00049181"/>
    </source>
</evidence>
<dbReference type="FunFam" id="3.90.550.10:FF:000042">
    <property type="entry name" value="Glucoside xylosyltransferase 1"/>
    <property type="match status" value="1"/>
</dbReference>
<dbReference type="PANTHER" id="PTHR46012">
    <property type="entry name" value="IP22168P"/>
    <property type="match status" value="1"/>
</dbReference>
<evidence type="ECO:0000256" key="11">
    <source>
        <dbReference type="ARBA" id="ARBA00038854"/>
    </source>
</evidence>
<sequence length="1325" mass="152825">MLPSDVCGMNCFWEAAFRYDYMKTHPSEKMHLAVVACGERLEETVTMLRSAIIFSIKPLHFHIFAEDQLHESFKDILDEFPYEGKVNYTLYPITFPSESAAEWKKLFKPCASQRLFLPLILRNVDSLLYVDTDILFLRPVDDIWSFLRKFNSTQIAAMAPEHEEPRIGWYNRFARHPYYGVTGINSGVMLMNMTRIRRKYFKNDMTPVRLQWGEILMPLLKKYKLNITWGDQDLLNIMFFHNPESLYIFPCQWNYRPDHCIYGSNCKAAEEEGIFILHGNRGVYHDDKQPTFRAVYEAIKNYSFGDDLVHSLLQPLEQELQKTTHTYCGRVYKVFIKQLTKSIRDLYARRSKGRLLFDDVQLGENAWLVPAYFIHMIASFFNQSNDLYLLPVFSRGWCHSTFLIFLDLTGSCMSSATRSVLSELFAVIRDEGFLPEACFREESLAVEAITVQERKLIYDFKRPKQSFRGIAECNRVHSYRDTGKNIPSPIFYFFKISRLDIEMEKHFIFLGAGSTEFRASPAPWPWLSVAALHTQHTLCPTPLPITCGLSLQHPPAHLALMTVPSVSHSHAAVRQGVSTISGFRGAFVNWIKLWIVDLCRLLIELSDLVMIDMKFAFIGIYPPEKLLRSPLFFILAPLPGTCMSKPDLLLEILPKNFRKERPLKRLIFKWLLTMRNICTEMWPLSILIFLFLRCEEADLMKINFQHPHLIKSQAKIMCEHEKDDGLFHKYTLASLKSKQGFVQEAFCPLWCKSCGWQSDHTSGNGKGLRESSLIIDEKTIEIDQNINNVLATSINNVFDRDIINNHSLYGYNSKIKGYHGVINQKKYTQLVYYFIKVQISKNPPSHDGLNKAKKHLQQNPELLSLAICLKYTCKGNSLSLGDFFARKCKVSSILKEKEKKSRLDVCMQAGVQEWSAKGAQDPLGGKEHQRDTSFSLLPSELVKRLLTDFIAICVVKDNTNKALTIKEGRRRRKNGPLKICYSEETILELYCFIFHIKDRYHSCTIFVYDSIEKMFFTASALISKGDMTVEKLCLLCPTLLPEPIENSGCRGAQKHSPCCSKEVKSELKSGPAGADTKQKSTMKNCYMHLEEDIYEEFCHLSPAEKSSQHLSVTLLMTPVSCGRYILGVLRRPVVSFKQEKQGESERNKRHCERHEEGWELGQDQNSPMMHLVRQQDLNTENVGLISNSELLLHAVTKLSLWCFIGGEWNSSPFLDLQQSSTAWVIAQGIGRSIRIHTKPQHLSNFLQFNNQAWVRDCIKLELRLMMKGQEKAVALEEGFEKKKAFETFIILRFHKQEDTAASELADSKRRLKERSRNREQQRSDD</sequence>
<dbReference type="EMBL" id="JADDUC010000161">
    <property type="protein sequence ID" value="KAG0116775.1"/>
    <property type="molecule type" value="Genomic_DNA"/>
</dbReference>
<keyword evidence="4 16" id="KW-0808">Transferase</keyword>
<keyword evidence="5" id="KW-0812">Transmembrane</keyword>
<keyword evidence="3" id="KW-0328">Glycosyltransferase</keyword>
<dbReference type="Gene3D" id="3.90.550.10">
    <property type="entry name" value="Spore Coat Polysaccharide Biosynthesis Protein SpsA, Chain A"/>
    <property type="match status" value="1"/>
</dbReference>
<evidence type="ECO:0000256" key="6">
    <source>
        <dbReference type="ARBA" id="ARBA00022968"/>
    </source>
</evidence>
<evidence type="ECO:0000256" key="1">
    <source>
        <dbReference type="ARBA" id="ARBA00004606"/>
    </source>
</evidence>
<dbReference type="GO" id="GO:0016020">
    <property type="term" value="C:membrane"/>
    <property type="evidence" value="ECO:0007669"/>
    <property type="project" value="UniProtKB-SubCell"/>
</dbReference>
<dbReference type="InterPro" id="IPR051993">
    <property type="entry name" value="Glycosyltransferase_8"/>
</dbReference>
<proteinExistence type="inferred from homology"/>
<comment type="catalytic activity">
    <reaction evidence="14">
        <text>3-O-(beta-D-glucosyl)-L-seryl-[EGF-like domain protein] + UDP-alpha-D-xylose = 3-O-[alpha-D-xylosyl-(1-&gt;3)-beta-D-glucosyl]-L-seryl-[EGF-like domain protein] + UDP + H(+)</text>
        <dbReference type="Rhea" id="RHEA:56064"/>
        <dbReference type="Rhea" id="RHEA-COMP:14610"/>
        <dbReference type="Rhea" id="RHEA-COMP:14611"/>
        <dbReference type="ChEBI" id="CHEBI:15378"/>
        <dbReference type="ChEBI" id="CHEBI:57632"/>
        <dbReference type="ChEBI" id="CHEBI:58223"/>
        <dbReference type="ChEBI" id="CHEBI:140575"/>
        <dbReference type="ChEBI" id="CHEBI:140576"/>
        <dbReference type="EC" id="2.4.2.42"/>
    </reaction>
</comment>
<comment type="similarity">
    <text evidence="2">Belongs to the glycosyltransferase 8 family.</text>
</comment>
<dbReference type="PANTHER" id="PTHR46012:SF3">
    <property type="entry name" value="GLUCOSIDE XYLOSYLTRANSFERASE 1"/>
    <property type="match status" value="1"/>
</dbReference>
<evidence type="ECO:0000256" key="8">
    <source>
        <dbReference type="ARBA" id="ARBA00023136"/>
    </source>
</evidence>
<dbReference type="EMBL" id="JADDUC020000005">
    <property type="protein sequence ID" value="KAI1239302.1"/>
    <property type="molecule type" value="Genomic_DNA"/>
</dbReference>
<dbReference type="InterPro" id="IPR029044">
    <property type="entry name" value="Nucleotide-diphossugar_trans"/>
</dbReference>
<dbReference type="InterPro" id="IPR002495">
    <property type="entry name" value="Glyco_trans_8"/>
</dbReference>
<evidence type="ECO:0000256" key="7">
    <source>
        <dbReference type="ARBA" id="ARBA00022989"/>
    </source>
</evidence>
<dbReference type="EC" id="2.4.2.42" evidence="11"/>
<accession>A0A835TSN2</accession>
<evidence type="ECO:0000256" key="9">
    <source>
        <dbReference type="ARBA" id="ARBA00023180"/>
    </source>
</evidence>
<evidence type="ECO:0000256" key="5">
    <source>
        <dbReference type="ARBA" id="ARBA00022692"/>
    </source>
</evidence>
<comment type="subcellular location">
    <subcellularLocation>
        <location evidence="1">Membrane</location>
        <topology evidence="1">Single-pass type II membrane protein</topology>
    </subcellularLocation>
</comment>
<comment type="caution">
    <text evidence="16">The sequence shown here is derived from an EMBL/GenBank/DDBJ whole genome shotgun (WGS) entry which is preliminary data.</text>
</comment>
<dbReference type="CDD" id="cd06430">
    <property type="entry name" value="GT8_like_2"/>
    <property type="match status" value="1"/>
</dbReference>
<evidence type="ECO:0000256" key="4">
    <source>
        <dbReference type="ARBA" id="ARBA00022679"/>
    </source>
</evidence>
<dbReference type="SUPFAM" id="SSF53448">
    <property type="entry name" value="Nucleotide-diphospho-sugar transferases"/>
    <property type="match status" value="1"/>
</dbReference>
<gene>
    <name evidence="17" type="ORF">IHE44_0012417</name>
    <name evidence="16" type="ORF">IHE44_003673</name>
</gene>
<dbReference type="OrthoDB" id="6238971at2759"/>
<evidence type="ECO:0000313" key="16">
    <source>
        <dbReference type="EMBL" id="KAG0116775.1"/>
    </source>
</evidence>
<reference evidence="17 18" key="2">
    <citation type="journal article" date="2021" name="J. Hered.">
        <title>Feather Gene Expression Elucidates the Developmental Basis of Plumage Iridescence in African Starlings.</title>
        <authorList>
            <person name="Rubenstein D.R."/>
            <person name="Corvelo A."/>
            <person name="MacManes M.D."/>
            <person name="Maia R."/>
            <person name="Narzisi G."/>
            <person name="Rousaki A."/>
            <person name="Vandenabeele P."/>
            <person name="Shawkey M.D."/>
            <person name="Solomon J."/>
        </authorList>
    </citation>
    <scope>NUCLEOTIDE SEQUENCE [LARGE SCALE GENOMIC DNA]</scope>
    <source>
        <strain evidence="17">SS15</strain>
    </source>
</reference>
<evidence type="ECO:0000256" key="13">
    <source>
        <dbReference type="ARBA" id="ARBA00042608"/>
    </source>
</evidence>
<evidence type="ECO:0000313" key="18">
    <source>
        <dbReference type="Proteomes" id="UP000618051"/>
    </source>
</evidence>
<keyword evidence="6" id="KW-0735">Signal-anchor</keyword>
<keyword evidence="9" id="KW-0325">Glycoprotein</keyword>
<reference evidence="16" key="1">
    <citation type="submission" date="2020-10" db="EMBL/GenBank/DDBJ databases">
        <title>Feather gene expression reveals the developmental basis of iridescence in African starlings.</title>
        <authorList>
            <person name="Rubenstein D.R."/>
        </authorList>
    </citation>
    <scope>NUCLEOTIDE SEQUENCE</scope>
    <source>
        <strain evidence="16">SS15</strain>
        <tissue evidence="16">Liver</tissue>
    </source>
</reference>
<keyword evidence="7" id="KW-1133">Transmembrane helix</keyword>
<keyword evidence="8" id="KW-0472">Membrane</keyword>
<dbReference type="GO" id="GO:0016266">
    <property type="term" value="P:protein O-linked glycosylation via N-acetyl-galactosamine"/>
    <property type="evidence" value="ECO:0007669"/>
    <property type="project" value="TreeGrafter"/>
</dbReference>